<dbReference type="AlphaFoldDB" id="A0A939LNI0"/>
<dbReference type="SUPFAM" id="SSF52172">
    <property type="entry name" value="CheY-like"/>
    <property type="match status" value="1"/>
</dbReference>
<keyword evidence="4" id="KW-1185">Reference proteome</keyword>
<proteinExistence type="predicted"/>
<name>A0A939LNI0_9CELL</name>
<dbReference type="InterPro" id="IPR011006">
    <property type="entry name" value="CheY-like_superfamily"/>
</dbReference>
<dbReference type="Pfam" id="PF03861">
    <property type="entry name" value="ANTAR"/>
    <property type="match status" value="1"/>
</dbReference>
<dbReference type="InterPro" id="IPR036388">
    <property type="entry name" value="WH-like_DNA-bd_sf"/>
</dbReference>
<dbReference type="EMBL" id="JAGEMK010000003">
    <property type="protein sequence ID" value="MBO1751677.1"/>
    <property type="molecule type" value="Genomic_DNA"/>
</dbReference>
<dbReference type="InterPro" id="IPR005561">
    <property type="entry name" value="ANTAR"/>
</dbReference>
<sequence>MTTLGTTPPARPRHDLGSTLLALLAAPHADLSDFARGVARSLTAELGTPYGIGLTLRHHEGVDIAGCSDATTECERALDHEGGSPAAAVLARRQAAVVTDMASAPWRAWGTVALRRGFRAASIVPSTTTTGTALTLTIYSCVPPEAWPSDGPPRDAAALAEDVAHALSLRQRAEHTRRSVEDLRTALDTRAVIDQALGVLMARDRCSADQAMNVLRKEAGRRQVKLRTLAGHIVEHVSGRPAQKGTHFQDRTTVGAGRAVRPRPAARGDRAS</sequence>
<feature type="compositionally biased region" description="Low complexity" evidence="1">
    <location>
        <begin position="254"/>
        <end position="265"/>
    </location>
</feature>
<evidence type="ECO:0000259" key="2">
    <source>
        <dbReference type="PROSITE" id="PS50921"/>
    </source>
</evidence>
<dbReference type="GO" id="GO:0003723">
    <property type="term" value="F:RNA binding"/>
    <property type="evidence" value="ECO:0007669"/>
    <property type="project" value="InterPro"/>
</dbReference>
<evidence type="ECO:0000313" key="3">
    <source>
        <dbReference type="EMBL" id="MBO1751677.1"/>
    </source>
</evidence>
<feature type="domain" description="ANTAR" evidence="2">
    <location>
        <begin position="173"/>
        <end position="234"/>
    </location>
</feature>
<dbReference type="RefSeq" id="WP_208055354.1">
    <property type="nucleotide sequence ID" value="NZ_JAGEMK010000003.1"/>
</dbReference>
<dbReference type="Gene3D" id="1.10.10.10">
    <property type="entry name" value="Winged helix-like DNA-binding domain superfamily/Winged helix DNA-binding domain"/>
    <property type="match status" value="1"/>
</dbReference>
<gene>
    <name evidence="3" type="ORF">J4G33_07665</name>
</gene>
<evidence type="ECO:0000256" key="1">
    <source>
        <dbReference type="SAM" id="MobiDB-lite"/>
    </source>
</evidence>
<dbReference type="PROSITE" id="PS50921">
    <property type="entry name" value="ANTAR"/>
    <property type="match status" value="1"/>
</dbReference>
<dbReference type="Proteomes" id="UP000664209">
    <property type="component" value="Unassembled WGS sequence"/>
</dbReference>
<evidence type="ECO:0000313" key="4">
    <source>
        <dbReference type="Proteomes" id="UP000664209"/>
    </source>
</evidence>
<feature type="region of interest" description="Disordered" evidence="1">
    <location>
        <begin position="252"/>
        <end position="272"/>
    </location>
</feature>
<reference evidence="3" key="1">
    <citation type="submission" date="2021-03" db="EMBL/GenBank/DDBJ databases">
        <title>Actinotalea soli sp. nov., isolated from soil.</title>
        <authorList>
            <person name="Ping W."/>
            <person name="Zhang J."/>
        </authorList>
    </citation>
    <scope>NUCLEOTIDE SEQUENCE</scope>
    <source>
        <strain evidence="3">BY-33</strain>
    </source>
</reference>
<accession>A0A939LNI0</accession>
<organism evidence="3 4">
    <name type="scientific">Actinotalea soli</name>
    <dbReference type="NCBI Taxonomy" id="2819234"/>
    <lineage>
        <taxon>Bacteria</taxon>
        <taxon>Bacillati</taxon>
        <taxon>Actinomycetota</taxon>
        <taxon>Actinomycetes</taxon>
        <taxon>Micrococcales</taxon>
        <taxon>Cellulomonadaceae</taxon>
        <taxon>Actinotalea</taxon>
    </lineage>
</organism>
<comment type="caution">
    <text evidence="3">The sequence shown here is derived from an EMBL/GenBank/DDBJ whole genome shotgun (WGS) entry which is preliminary data.</text>
</comment>
<protein>
    <submittedName>
        <fullName evidence="3">ANTAR domain-containing protein</fullName>
    </submittedName>
</protein>
<dbReference type="SMART" id="SM01012">
    <property type="entry name" value="ANTAR"/>
    <property type="match status" value="1"/>
</dbReference>